<reference evidence="4 5" key="1">
    <citation type="submission" date="2017-02" db="EMBL/GenBank/DDBJ databases">
        <authorList>
            <person name="Peterson S.W."/>
        </authorList>
    </citation>
    <scope>NUCLEOTIDE SEQUENCE [LARGE SCALE GENOMIC DNA]</scope>
    <source>
        <strain evidence="4 5">ATCC BAA-909</strain>
    </source>
</reference>
<organism evidence="4 5">
    <name type="scientific">Treponema berlinense</name>
    <dbReference type="NCBI Taxonomy" id="225004"/>
    <lineage>
        <taxon>Bacteria</taxon>
        <taxon>Pseudomonadati</taxon>
        <taxon>Spirochaetota</taxon>
        <taxon>Spirochaetia</taxon>
        <taxon>Spirochaetales</taxon>
        <taxon>Treponemataceae</taxon>
        <taxon>Treponema</taxon>
    </lineage>
</organism>
<feature type="active site" description="Proton donor" evidence="3">
    <location>
        <position position="94"/>
    </location>
</feature>
<dbReference type="GO" id="GO:0004521">
    <property type="term" value="F:RNA endonuclease activity"/>
    <property type="evidence" value="ECO:0007669"/>
    <property type="project" value="TreeGrafter"/>
</dbReference>
<dbReference type="Proteomes" id="UP000190395">
    <property type="component" value="Unassembled WGS sequence"/>
</dbReference>
<dbReference type="GeneID" id="303366983"/>
<dbReference type="STRING" id="225004.SAMN02745152_00721"/>
<dbReference type="NCBIfam" id="TIGR00053">
    <property type="entry name" value="YafQ family addiction module toxin"/>
    <property type="match status" value="1"/>
</dbReference>
<dbReference type="NCBIfam" id="TIGR02385">
    <property type="entry name" value="RelE_StbE"/>
    <property type="match status" value="1"/>
</dbReference>
<dbReference type="InterPro" id="IPR007712">
    <property type="entry name" value="RelE/ParE_toxin"/>
</dbReference>
<sequence>MEFSKEKTKYEVKFTSAMKKDMKKVEKRHYDLSLFAEIVGKLANALPLDEKYHDHELEGNWKNHRECHIKPDWLLIYQIKDDVLILELSRTGTHADLFKK</sequence>
<accession>A0A1T4M1L3</accession>
<keyword evidence="1" id="KW-1277">Toxin-antitoxin system</keyword>
<keyword evidence="5" id="KW-1185">Reference proteome</keyword>
<name>A0A1T4M1L3_9SPIR</name>
<protein>
    <submittedName>
        <fullName evidence="4">mRNA interferase YafQ</fullName>
    </submittedName>
</protein>
<dbReference type="PANTHER" id="PTHR40588:SF1">
    <property type="entry name" value="MRNA INTERFERASE TOXIN YAFQ"/>
    <property type="match status" value="1"/>
</dbReference>
<dbReference type="Gene3D" id="3.30.2310.20">
    <property type="entry name" value="RelE-like"/>
    <property type="match status" value="1"/>
</dbReference>
<dbReference type="OrthoDB" id="7030467at2"/>
<dbReference type="PIRSF" id="PIRSF006156">
    <property type="entry name" value="YafQ"/>
    <property type="match status" value="1"/>
</dbReference>
<comment type="similarity">
    <text evidence="2">Belongs to the RelE toxin family. YafQ subfamily.</text>
</comment>
<evidence type="ECO:0000313" key="5">
    <source>
        <dbReference type="Proteomes" id="UP000190395"/>
    </source>
</evidence>
<evidence type="ECO:0000256" key="1">
    <source>
        <dbReference type="ARBA" id="ARBA00022649"/>
    </source>
</evidence>
<dbReference type="EMBL" id="FUXC01000003">
    <property type="protein sequence ID" value="SJZ60889.1"/>
    <property type="molecule type" value="Genomic_DNA"/>
</dbReference>
<evidence type="ECO:0000256" key="3">
    <source>
        <dbReference type="PIRSR" id="PIRSR006156-1"/>
    </source>
</evidence>
<dbReference type="InterPro" id="IPR004386">
    <property type="entry name" value="Toxin_YafQ-like"/>
</dbReference>
<dbReference type="FunFam" id="3.30.2310.20:FF:000003">
    <property type="entry name" value="Type II toxin-antitoxin system YafQ family toxin"/>
    <property type="match status" value="1"/>
</dbReference>
<dbReference type="GO" id="GO:0006402">
    <property type="term" value="P:mRNA catabolic process"/>
    <property type="evidence" value="ECO:0007669"/>
    <property type="project" value="TreeGrafter"/>
</dbReference>
<dbReference type="AlphaFoldDB" id="A0A1T4M1L3"/>
<dbReference type="RefSeq" id="WP_078930474.1">
    <property type="nucleotide sequence ID" value="NZ_CAMCOW010000010.1"/>
</dbReference>
<dbReference type="SUPFAM" id="SSF143011">
    <property type="entry name" value="RelE-like"/>
    <property type="match status" value="1"/>
</dbReference>
<proteinExistence type="inferred from homology"/>
<dbReference type="Pfam" id="PF15738">
    <property type="entry name" value="YafQ_toxin"/>
    <property type="match status" value="1"/>
</dbReference>
<evidence type="ECO:0000256" key="2">
    <source>
        <dbReference type="ARBA" id="ARBA00061366"/>
    </source>
</evidence>
<dbReference type="GO" id="GO:0006415">
    <property type="term" value="P:translational termination"/>
    <property type="evidence" value="ECO:0007669"/>
    <property type="project" value="TreeGrafter"/>
</dbReference>
<evidence type="ECO:0000313" key="4">
    <source>
        <dbReference type="EMBL" id="SJZ60889.1"/>
    </source>
</evidence>
<dbReference type="PANTHER" id="PTHR40588">
    <property type="entry name" value="MRNA INTERFERASE TOXIN YAFQ"/>
    <property type="match status" value="1"/>
</dbReference>
<gene>
    <name evidence="4" type="ORF">SAMN02745152_00721</name>
</gene>
<dbReference type="InterPro" id="IPR035093">
    <property type="entry name" value="RelE/ParE_toxin_dom_sf"/>
</dbReference>